<gene>
    <name evidence="1" type="ORF">GCM10023172_22530</name>
</gene>
<reference evidence="2" key="1">
    <citation type="journal article" date="2019" name="Int. J. Syst. Evol. Microbiol.">
        <title>The Global Catalogue of Microorganisms (GCM) 10K type strain sequencing project: providing services to taxonomists for standard genome sequencing and annotation.</title>
        <authorList>
            <consortium name="The Broad Institute Genomics Platform"/>
            <consortium name="The Broad Institute Genome Sequencing Center for Infectious Disease"/>
            <person name="Wu L."/>
            <person name="Ma J."/>
        </authorList>
    </citation>
    <scope>NUCLEOTIDE SEQUENCE [LARGE SCALE GENOMIC DNA]</scope>
    <source>
        <strain evidence="2">JCM 17841</strain>
    </source>
</reference>
<dbReference type="Proteomes" id="UP001501243">
    <property type="component" value="Unassembled WGS sequence"/>
</dbReference>
<evidence type="ECO:0000313" key="1">
    <source>
        <dbReference type="EMBL" id="GAA4501149.1"/>
    </source>
</evidence>
<accession>A0ABP8QCS4</accession>
<comment type="caution">
    <text evidence="1">The sequence shown here is derived from an EMBL/GenBank/DDBJ whole genome shotgun (WGS) entry which is preliminary data.</text>
</comment>
<name>A0ABP8QCS4_9BACT</name>
<dbReference type="EMBL" id="BAABGQ010000006">
    <property type="protein sequence ID" value="GAA4501149.1"/>
    <property type="molecule type" value="Genomic_DNA"/>
</dbReference>
<evidence type="ECO:0008006" key="3">
    <source>
        <dbReference type="Google" id="ProtNLM"/>
    </source>
</evidence>
<evidence type="ECO:0000313" key="2">
    <source>
        <dbReference type="Proteomes" id="UP001501243"/>
    </source>
</evidence>
<proteinExistence type="predicted"/>
<protein>
    <recommendedName>
        <fullName evidence="3">Nitrile hydratase beta subunit domain-containing protein</fullName>
    </recommendedName>
</protein>
<organism evidence="1 2">
    <name type="scientific">Hymenobacter ginsengisoli</name>
    <dbReference type="NCBI Taxonomy" id="1051626"/>
    <lineage>
        <taxon>Bacteria</taxon>
        <taxon>Pseudomonadati</taxon>
        <taxon>Bacteroidota</taxon>
        <taxon>Cytophagia</taxon>
        <taxon>Cytophagales</taxon>
        <taxon>Hymenobacteraceae</taxon>
        <taxon>Hymenobacter</taxon>
    </lineage>
</organism>
<dbReference type="RefSeq" id="WP_208131827.1">
    <property type="nucleotide sequence ID" value="NZ_BAABGQ010000006.1"/>
</dbReference>
<keyword evidence="2" id="KW-1185">Reference proteome</keyword>
<sequence length="104" mass="11664">MIQAPDKLPLPPSWRPLTTARAQLLLAELRAELRAGHVLHGVPVHAVAEAVADDDVLFRHCNDPVRFTVVHLTYRGQPEPDPRSPAVRVDGSWLEFMAEQRLQC</sequence>